<reference evidence="1" key="1">
    <citation type="journal article" date="2020" name="Stud. Mycol.">
        <title>101 Dothideomycetes genomes: a test case for predicting lifestyles and emergence of pathogens.</title>
        <authorList>
            <person name="Haridas S."/>
            <person name="Albert R."/>
            <person name="Binder M."/>
            <person name="Bloem J."/>
            <person name="Labutti K."/>
            <person name="Salamov A."/>
            <person name="Andreopoulos B."/>
            <person name="Baker S."/>
            <person name="Barry K."/>
            <person name="Bills G."/>
            <person name="Bluhm B."/>
            <person name="Cannon C."/>
            <person name="Castanera R."/>
            <person name="Culley D."/>
            <person name="Daum C."/>
            <person name="Ezra D."/>
            <person name="Gonzalez J."/>
            <person name="Henrissat B."/>
            <person name="Kuo A."/>
            <person name="Liang C."/>
            <person name="Lipzen A."/>
            <person name="Lutzoni F."/>
            <person name="Magnuson J."/>
            <person name="Mondo S."/>
            <person name="Nolan M."/>
            <person name="Ohm R."/>
            <person name="Pangilinan J."/>
            <person name="Park H.-J."/>
            <person name="Ramirez L."/>
            <person name="Alfaro M."/>
            <person name="Sun H."/>
            <person name="Tritt A."/>
            <person name="Yoshinaga Y."/>
            <person name="Zwiers L.-H."/>
            <person name="Turgeon B."/>
            <person name="Goodwin S."/>
            <person name="Spatafora J."/>
            <person name="Crous P."/>
            <person name="Grigoriev I."/>
        </authorList>
    </citation>
    <scope>NUCLEOTIDE SEQUENCE</scope>
    <source>
        <strain evidence="1">CBS 113979</strain>
    </source>
</reference>
<evidence type="ECO:0000313" key="2">
    <source>
        <dbReference type="Proteomes" id="UP000800041"/>
    </source>
</evidence>
<proteinExistence type="predicted"/>
<feature type="non-terminal residue" evidence="1">
    <location>
        <position position="98"/>
    </location>
</feature>
<sequence>MLPGRLISTGISPTVTACRGDAPVPAIRNAGGAVADEIFLRSWPTQSPLLQRRARPSFAPAWPRYHIPTQSGYASENEKHYSTTCPFCSLGSGVSFEE</sequence>
<evidence type="ECO:0000313" key="1">
    <source>
        <dbReference type="EMBL" id="KAF1984638.1"/>
    </source>
</evidence>
<dbReference type="EMBL" id="ML977167">
    <property type="protein sequence ID" value="KAF1984638.1"/>
    <property type="molecule type" value="Genomic_DNA"/>
</dbReference>
<gene>
    <name evidence="1" type="ORF">K402DRAFT_455782</name>
</gene>
<organism evidence="1 2">
    <name type="scientific">Aulographum hederae CBS 113979</name>
    <dbReference type="NCBI Taxonomy" id="1176131"/>
    <lineage>
        <taxon>Eukaryota</taxon>
        <taxon>Fungi</taxon>
        <taxon>Dikarya</taxon>
        <taxon>Ascomycota</taxon>
        <taxon>Pezizomycotina</taxon>
        <taxon>Dothideomycetes</taxon>
        <taxon>Pleosporomycetidae</taxon>
        <taxon>Aulographales</taxon>
        <taxon>Aulographaceae</taxon>
    </lineage>
</organism>
<protein>
    <submittedName>
        <fullName evidence="1">Uncharacterized protein</fullName>
    </submittedName>
</protein>
<accession>A0A6G1GV70</accession>
<dbReference type="Proteomes" id="UP000800041">
    <property type="component" value="Unassembled WGS sequence"/>
</dbReference>
<keyword evidence="2" id="KW-1185">Reference proteome</keyword>
<dbReference type="AlphaFoldDB" id="A0A6G1GV70"/>
<dbReference type="PROSITE" id="PS51257">
    <property type="entry name" value="PROKAR_LIPOPROTEIN"/>
    <property type="match status" value="1"/>
</dbReference>
<name>A0A6G1GV70_9PEZI</name>